<keyword evidence="2" id="KW-1185">Reference proteome</keyword>
<dbReference type="EMBL" id="VOFY01000050">
    <property type="protein sequence ID" value="KAA8579048.1"/>
    <property type="molecule type" value="Genomic_DNA"/>
</dbReference>
<proteinExistence type="predicted"/>
<sequence>MCYRQGGEAASRGRRLISPVSLHSCPCEA</sequence>
<protein>
    <submittedName>
        <fullName evidence="1">Uncharacterized protein</fullName>
    </submittedName>
</protein>
<name>A0A5J5CC60_9PERO</name>
<evidence type="ECO:0000313" key="2">
    <source>
        <dbReference type="Proteomes" id="UP000327493"/>
    </source>
</evidence>
<reference evidence="1 2" key="1">
    <citation type="submission" date="2019-08" db="EMBL/GenBank/DDBJ databases">
        <title>A chromosome-level genome assembly, high-density linkage maps, and genome scans reveal the genomic architecture of hybrid incompatibilities underlying speciation via character displacement in darters (Percidae: Etheostominae).</title>
        <authorList>
            <person name="Moran R.L."/>
            <person name="Catchen J.M."/>
            <person name="Fuller R.C."/>
        </authorList>
    </citation>
    <scope>NUCLEOTIDE SEQUENCE [LARGE SCALE GENOMIC DNA]</scope>
    <source>
        <strain evidence="1">EspeVRDwgs_2016</strain>
        <tissue evidence="1">Muscle</tissue>
    </source>
</reference>
<accession>A0A5J5CC60</accession>
<dbReference type="Proteomes" id="UP000327493">
    <property type="component" value="Unassembled WGS sequence"/>
</dbReference>
<dbReference type="AlphaFoldDB" id="A0A5J5CC60"/>
<evidence type="ECO:0000313" key="1">
    <source>
        <dbReference type="EMBL" id="KAA8579048.1"/>
    </source>
</evidence>
<gene>
    <name evidence="1" type="ORF">FQN60_010572</name>
</gene>
<comment type="caution">
    <text evidence="1">The sequence shown here is derived from an EMBL/GenBank/DDBJ whole genome shotgun (WGS) entry which is preliminary data.</text>
</comment>
<organism evidence="1 2">
    <name type="scientific">Etheostoma spectabile</name>
    <name type="common">orangethroat darter</name>
    <dbReference type="NCBI Taxonomy" id="54343"/>
    <lineage>
        <taxon>Eukaryota</taxon>
        <taxon>Metazoa</taxon>
        <taxon>Chordata</taxon>
        <taxon>Craniata</taxon>
        <taxon>Vertebrata</taxon>
        <taxon>Euteleostomi</taxon>
        <taxon>Actinopterygii</taxon>
        <taxon>Neopterygii</taxon>
        <taxon>Teleostei</taxon>
        <taxon>Neoteleostei</taxon>
        <taxon>Acanthomorphata</taxon>
        <taxon>Eupercaria</taxon>
        <taxon>Perciformes</taxon>
        <taxon>Percoidei</taxon>
        <taxon>Percidae</taxon>
        <taxon>Etheostomatinae</taxon>
        <taxon>Etheostoma</taxon>
    </lineage>
</organism>